<keyword evidence="2" id="KW-0732">Signal</keyword>
<reference evidence="3" key="1">
    <citation type="submission" date="2021-10" db="EMBL/GenBank/DDBJ databases">
        <title>Tropical sea cucumber genome reveals ecological adaptation and Cuvierian tubules defense mechanism.</title>
        <authorList>
            <person name="Chen T."/>
        </authorList>
    </citation>
    <scope>NUCLEOTIDE SEQUENCE</scope>
    <source>
        <strain evidence="3">Nanhai2018</strain>
        <tissue evidence="3">Muscle</tissue>
    </source>
</reference>
<comment type="caution">
    <text evidence="3">The sequence shown here is derived from an EMBL/GenBank/DDBJ whole genome shotgun (WGS) entry which is preliminary data.</text>
</comment>
<evidence type="ECO:0000256" key="1">
    <source>
        <dbReference type="SAM" id="Phobius"/>
    </source>
</evidence>
<keyword evidence="4" id="KW-1185">Reference proteome</keyword>
<feature type="transmembrane region" description="Helical" evidence="1">
    <location>
        <begin position="75"/>
        <end position="97"/>
    </location>
</feature>
<dbReference type="AlphaFoldDB" id="A0A9Q0YFD4"/>
<keyword evidence="1" id="KW-0472">Membrane</keyword>
<keyword evidence="1" id="KW-0812">Transmembrane</keyword>
<evidence type="ECO:0000256" key="2">
    <source>
        <dbReference type="SAM" id="SignalP"/>
    </source>
</evidence>
<keyword evidence="1" id="KW-1133">Transmembrane helix</keyword>
<protein>
    <submittedName>
        <fullName evidence="3">Uncharacterized protein</fullName>
    </submittedName>
</protein>
<gene>
    <name evidence="3" type="ORF">HOLleu_39963</name>
</gene>
<proteinExistence type="predicted"/>
<feature type="signal peptide" evidence="2">
    <location>
        <begin position="1"/>
        <end position="35"/>
    </location>
</feature>
<evidence type="ECO:0000313" key="4">
    <source>
        <dbReference type="Proteomes" id="UP001152320"/>
    </source>
</evidence>
<evidence type="ECO:0000313" key="3">
    <source>
        <dbReference type="EMBL" id="KAJ8020385.1"/>
    </source>
</evidence>
<dbReference type="EMBL" id="JAIZAY010000022">
    <property type="protein sequence ID" value="KAJ8020385.1"/>
    <property type="molecule type" value="Genomic_DNA"/>
</dbReference>
<organism evidence="3 4">
    <name type="scientific">Holothuria leucospilota</name>
    <name type="common">Black long sea cucumber</name>
    <name type="synonym">Mertensiothuria leucospilota</name>
    <dbReference type="NCBI Taxonomy" id="206669"/>
    <lineage>
        <taxon>Eukaryota</taxon>
        <taxon>Metazoa</taxon>
        <taxon>Echinodermata</taxon>
        <taxon>Eleutherozoa</taxon>
        <taxon>Echinozoa</taxon>
        <taxon>Holothuroidea</taxon>
        <taxon>Aspidochirotacea</taxon>
        <taxon>Aspidochirotida</taxon>
        <taxon>Holothuriidae</taxon>
        <taxon>Holothuria</taxon>
    </lineage>
</organism>
<accession>A0A9Q0YFD4</accession>
<sequence>MTDLSHWTGLVEALGPEIFLASLCLLLSLQTLVNALQEDTVEERDIRLKLSWLFAILTAKFPGLDCSLKIRKCLIILLVMFTTTSLVTILVIVIQIVPVSCYRVSVRSIVSAQQSVSTAV</sequence>
<dbReference type="Proteomes" id="UP001152320">
    <property type="component" value="Chromosome 22"/>
</dbReference>
<name>A0A9Q0YFD4_HOLLE</name>
<feature type="chain" id="PRO_5040315704" evidence="2">
    <location>
        <begin position="36"/>
        <end position="120"/>
    </location>
</feature>